<reference evidence="1" key="1">
    <citation type="submission" date="2020-03" db="EMBL/GenBank/DDBJ databases">
        <title>Genome of Pelagibius litoralis DSM 21314T.</title>
        <authorList>
            <person name="Wang G."/>
        </authorList>
    </citation>
    <scope>NUCLEOTIDE SEQUENCE</scope>
    <source>
        <strain evidence="1">DSM 21314</strain>
    </source>
</reference>
<dbReference type="Pfam" id="PF01177">
    <property type="entry name" value="Asp_Glu_race"/>
    <property type="match status" value="1"/>
</dbReference>
<evidence type="ECO:0000313" key="1">
    <source>
        <dbReference type="EMBL" id="NIA68587.1"/>
    </source>
</evidence>
<keyword evidence="2" id="KW-1185">Reference proteome</keyword>
<sequence length="244" mass="24924">MALLNPPVLGILMLKTGFPRLLGDVGNPATWPCRCLYKVVEPASVATVVTGGPLPAALVDAFAEAGAALVAGGASLLTTSCGFLVTAQAELQDRLPVPLVTSSLLQIPTVAAGLPAGRSVGVITFDSRRLSPGHLAAAGAPPDTPVAGLEDGWELHGVITRDLPQLDRAAAEADVLKAAQALTQAHPELGALVLECTNLPPYRAALEAALGLPVHDLVSLICNNHLEPVFLRRGDATPGGSSVV</sequence>
<dbReference type="InterPro" id="IPR015942">
    <property type="entry name" value="Asp/Glu/hydantoin_racemase"/>
</dbReference>
<organism evidence="1 2">
    <name type="scientific">Pelagibius litoralis</name>
    <dbReference type="NCBI Taxonomy" id="374515"/>
    <lineage>
        <taxon>Bacteria</taxon>
        <taxon>Pseudomonadati</taxon>
        <taxon>Pseudomonadota</taxon>
        <taxon>Alphaproteobacteria</taxon>
        <taxon>Rhodospirillales</taxon>
        <taxon>Rhodovibrionaceae</taxon>
        <taxon>Pelagibius</taxon>
    </lineage>
</organism>
<protein>
    <submittedName>
        <fullName evidence="1">Aspartate/glutamate racemase family protein</fullName>
    </submittedName>
</protein>
<dbReference type="EMBL" id="JAAQPH010000005">
    <property type="protein sequence ID" value="NIA68587.1"/>
    <property type="molecule type" value="Genomic_DNA"/>
</dbReference>
<proteinExistence type="predicted"/>
<gene>
    <name evidence="1" type="ORF">HBA54_08285</name>
</gene>
<dbReference type="RefSeq" id="WP_167223331.1">
    <property type="nucleotide sequence ID" value="NZ_JAAQPH010000005.1"/>
</dbReference>
<dbReference type="NCBIfam" id="NF005679">
    <property type="entry name" value="PRK07475.1"/>
    <property type="match status" value="1"/>
</dbReference>
<accession>A0A967C8Q6</accession>
<comment type="caution">
    <text evidence="1">The sequence shown here is derived from an EMBL/GenBank/DDBJ whole genome shotgun (WGS) entry which is preliminary data.</text>
</comment>
<evidence type="ECO:0000313" key="2">
    <source>
        <dbReference type="Proteomes" id="UP000761264"/>
    </source>
</evidence>
<dbReference type="Proteomes" id="UP000761264">
    <property type="component" value="Unassembled WGS sequence"/>
</dbReference>
<name>A0A967C8Q6_9PROT</name>
<dbReference type="AlphaFoldDB" id="A0A967C8Q6"/>